<keyword evidence="4" id="KW-1185">Reference proteome</keyword>
<gene>
    <name evidence="3" type="ORF">CTB96_05735</name>
</gene>
<dbReference type="SUPFAM" id="SSF55729">
    <property type="entry name" value="Acyl-CoA N-acyltransferases (Nat)"/>
    <property type="match status" value="1"/>
</dbReference>
<reference evidence="3 4" key="1">
    <citation type="submission" date="2018-05" db="EMBL/GenBank/DDBJ databases">
        <title>Genetic diversity of glacier-inhabiting Cryobacterium bacteria in China and description of Cryobacterium mengkeensis sp. nov. and Arthrobacter glacialis sp. nov.</title>
        <authorList>
            <person name="Liu Q."/>
            <person name="Xin Y.-H."/>
        </authorList>
    </citation>
    <scope>NUCLEOTIDE SEQUENCE [LARGE SCALE GENOMIC DNA]</scope>
    <source>
        <strain evidence="3 4">SK-1</strain>
    </source>
</reference>
<name>A0A317ZVS7_9MICO</name>
<feature type="region of interest" description="Disordered" evidence="1">
    <location>
        <begin position="1"/>
        <end position="27"/>
    </location>
</feature>
<feature type="compositionally biased region" description="Basic residues" evidence="1">
    <location>
        <begin position="1"/>
        <end position="19"/>
    </location>
</feature>
<comment type="caution">
    <text evidence="3">The sequence shown here is derived from an EMBL/GenBank/DDBJ whole genome shotgun (WGS) entry which is preliminary data.</text>
</comment>
<dbReference type="Gene3D" id="3.40.630.30">
    <property type="match status" value="1"/>
</dbReference>
<evidence type="ECO:0000313" key="4">
    <source>
        <dbReference type="Proteomes" id="UP000246722"/>
    </source>
</evidence>
<dbReference type="AlphaFoldDB" id="A0A317ZVS7"/>
<dbReference type="CDD" id="cd04301">
    <property type="entry name" value="NAT_SF"/>
    <property type="match status" value="1"/>
</dbReference>
<dbReference type="OrthoDB" id="3381976at2"/>
<keyword evidence="3" id="KW-0808">Transferase</keyword>
<dbReference type="InterPro" id="IPR016181">
    <property type="entry name" value="Acyl_CoA_acyltransferase"/>
</dbReference>
<dbReference type="GO" id="GO:0016747">
    <property type="term" value="F:acyltransferase activity, transferring groups other than amino-acyl groups"/>
    <property type="evidence" value="ECO:0007669"/>
    <property type="project" value="InterPro"/>
</dbReference>
<sequence>MAGHRHPPRPHHEGPHHHGAAPVTTAPVPVTGALRPLDEAELAAWLIVSVADYTDDLEASGLSRAAAENKAADAIRREFPGGRPAAGQHVYAVTVAGEHVGVLWLAAGPADDPTNWWILDILVFEQFRGRGHGRRAMLLAETEAARLGAAKLTLNVFARNAPARALYASLAYEPTKIVMEKTLTLPAS</sequence>
<feature type="domain" description="N-acetyltransferase" evidence="2">
    <location>
        <begin position="32"/>
        <end position="188"/>
    </location>
</feature>
<proteinExistence type="predicted"/>
<evidence type="ECO:0000256" key="1">
    <source>
        <dbReference type="SAM" id="MobiDB-lite"/>
    </source>
</evidence>
<protein>
    <submittedName>
        <fullName evidence="3">GNAT family N-acetyltransferase</fullName>
    </submittedName>
</protein>
<dbReference type="Pfam" id="PF00583">
    <property type="entry name" value="Acetyltransf_1"/>
    <property type="match status" value="1"/>
</dbReference>
<dbReference type="EMBL" id="QHLY01000007">
    <property type="protein sequence ID" value="PXA70595.1"/>
    <property type="molecule type" value="Genomic_DNA"/>
</dbReference>
<organism evidence="3 4">
    <name type="scientific">Cryobacterium arcticum</name>
    <dbReference type="NCBI Taxonomy" id="670052"/>
    <lineage>
        <taxon>Bacteria</taxon>
        <taxon>Bacillati</taxon>
        <taxon>Actinomycetota</taxon>
        <taxon>Actinomycetes</taxon>
        <taxon>Micrococcales</taxon>
        <taxon>Microbacteriaceae</taxon>
        <taxon>Cryobacterium</taxon>
    </lineage>
</organism>
<evidence type="ECO:0000259" key="2">
    <source>
        <dbReference type="PROSITE" id="PS51186"/>
    </source>
</evidence>
<dbReference type="Proteomes" id="UP000246722">
    <property type="component" value="Unassembled WGS sequence"/>
</dbReference>
<dbReference type="PROSITE" id="PS51186">
    <property type="entry name" value="GNAT"/>
    <property type="match status" value="1"/>
</dbReference>
<dbReference type="InterPro" id="IPR000182">
    <property type="entry name" value="GNAT_dom"/>
</dbReference>
<evidence type="ECO:0000313" key="3">
    <source>
        <dbReference type="EMBL" id="PXA70595.1"/>
    </source>
</evidence>
<accession>A0A317ZVS7</accession>